<dbReference type="PANTHER" id="PTHR32440">
    <property type="entry name" value="PHOSPHATASE DCR2-RELATED-RELATED"/>
    <property type="match status" value="1"/>
</dbReference>
<dbReference type="Pfam" id="PF00149">
    <property type="entry name" value="Metallophos"/>
    <property type="match status" value="1"/>
</dbReference>
<dbReference type="GO" id="GO:0016788">
    <property type="term" value="F:hydrolase activity, acting on ester bonds"/>
    <property type="evidence" value="ECO:0007669"/>
    <property type="project" value="TreeGrafter"/>
</dbReference>
<keyword evidence="2" id="KW-0472">Membrane</keyword>
<comment type="caution">
    <text evidence="4">The sequence shown here is derived from an EMBL/GenBank/DDBJ whole genome shotgun (WGS) entry which is preliminary data.</text>
</comment>
<feature type="domain" description="Calcineurin-like phosphoesterase" evidence="3">
    <location>
        <begin position="456"/>
        <end position="753"/>
    </location>
</feature>
<dbReference type="CDD" id="cd07383">
    <property type="entry name" value="MPP_Dcr2"/>
    <property type="match status" value="1"/>
</dbReference>
<organism evidence="4 5">
    <name type="scientific">Phytophthora boehmeriae</name>
    <dbReference type="NCBI Taxonomy" id="109152"/>
    <lineage>
        <taxon>Eukaryota</taxon>
        <taxon>Sar</taxon>
        <taxon>Stramenopiles</taxon>
        <taxon>Oomycota</taxon>
        <taxon>Peronosporomycetes</taxon>
        <taxon>Peronosporales</taxon>
        <taxon>Peronosporaceae</taxon>
        <taxon>Phytophthora</taxon>
    </lineage>
</organism>
<evidence type="ECO:0000313" key="5">
    <source>
        <dbReference type="Proteomes" id="UP000693981"/>
    </source>
</evidence>
<reference evidence="4" key="1">
    <citation type="submission" date="2021-02" db="EMBL/GenBank/DDBJ databases">
        <authorList>
            <person name="Palmer J.M."/>
        </authorList>
    </citation>
    <scope>NUCLEOTIDE SEQUENCE</scope>
    <source>
        <strain evidence="4">SCRP23</strain>
    </source>
</reference>
<dbReference type="AlphaFoldDB" id="A0A8T1WT68"/>
<dbReference type="PANTHER" id="PTHR32440:SF0">
    <property type="entry name" value="PHOSPHATASE DCR2-RELATED"/>
    <property type="match status" value="1"/>
</dbReference>
<dbReference type="GO" id="GO:0005737">
    <property type="term" value="C:cytoplasm"/>
    <property type="evidence" value="ECO:0007669"/>
    <property type="project" value="TreeGrafter"/>
</dbReference>
<evidence type="ECO:0000256" key="2">
    <source>
        <dbReference type="SAM" id="Phobius"/>
    </source>
</evidence>
<proteinExistence type="predicted"/>
<protein>
    <submittedName>
        <fullName evidence="4">Purple acid phosphatase</fullName>
    </submittedName>
</protein>
<dbReference type="EMBL" id="JAGDFL010000145">
    <property type="protein sequence ID" value="KAG7396656.1"/>
    <property type="molecule type" value="Genomic_DNA"/>
</dbReference>
<name>A0A8T1WT68_9STRA</name>
<evidence type="ECO:0000256" key="1">
    <source>
        <dbReference type="SAM" id="MobiDB-lite"/>
    </source>
</evidence>
<feature type="compositionally biased region" description="Polar residues" evidence="1">
    <location>
        <begin position="10"/>
        <end position="20"/>
    </location>
</feature>
<gene>
    <name evidence="4" type="primary">SIA1_2</name>
    <name evidence="4" type="ORF">PHYBOEH_001940</name>
</gene>
<dbReference type="InterPro" id="IPR004843">
    <property type="entry name" value="Calcineurin-like_PHP"/>
</dbReference>
<feature type="transmembrane region" description="Helical" evidence="2">
    <location>
        <begin position="49"/>
        <end position="69"/>
    </location>
</feature>
<evidence type="ECO:0000313" key="4">
    <source>
        <dbReference type="EMBL" id="KAG7396656.1"/>
    </source>
</evidence>
<dbReference type="OrthoDB" id="783096at2759"/>
<accession>A0A8T1WT68</accession>
<dbReference type="FunFam" id="3.60.21.10:FF:000170">
    <property type="entry name" value="Metallophosphoesterase, phosphate-repressible"/>
    <property type="match status" value="1"/>
</dbReference>
<evidence type="ECO:0000259" key="3">
    <source>
        <dbReference type="Pfam" id="PF00149"/>
    </source>
</evidence>
<sequence length="823" mass="89390">MPQVPIPESPGTNGNFQTLDSTRHRPPPSEPDQSKRSQGLRGISNRRKFGIAVIVALAVAAVVTLSIVLTRSDDNDAEDDASAMTNALTLPHVAVGNLTLVNAKTEDNSKEQCLDLGWIPTGVDWVASSGSAFYYLCMQQSVEATDEDDVGAVDLSEVSVMRRLVVLTDVESCPINMQTLTNPSANTVVCLEFASANESFSTQQYVVDVMTTTEAFYNHDTPGWITWPTDLKFASTASSVFLSARYPVRPIVGLEVLTNVPTESTYSACDELEPEGEWEAPGFVLKSSDGASSSADSSDVVVCVQRPQADANDSLVVLRDLTVVLATESCPEAAGNVNSTEITSNQIKLCAEWGTLKYLDGRNDSITSVASPFVAELALYETTDSEAGDVNISTTIPGDWQNVGDESTGNLHTFFLTRKFEPSVLNSTSDSGSGDDSVTSSVEAVVASNNSEELSFRVLQIADLHLTGDPDYACSNAPTGPYRASLLESAAAIARDIKQGSGSSSSDLRDDPLYNECREAWTIAFLDELLDIEQPDFVIFSGDNVHTSDATNHTLAMSIFTNRTESRGIPWAAVFGNHDTEGGFSRDDMVRQMIEGQQYSHVKYGPPDIGGVGNYEVNVVAPADGPWGDQGSTVFRMYFLDSHADIDTQTYPLVTDSTSYDWIKESQIDFYRELASSHATEVANSSATNATSDSVPAVMYFHIPVPEYALASTSNRAGSKNEETASAEVNCGLFSALVEVGDVKATFVGHDHVNEYCYLRQGIQLCYGGGIGMGKAYGLSNFYRRTRVLEWTMDANQKRRLRSWKRYFDDPTQTHSLEVLYSD</sequence>
<dbReference type="Proteomes" id="UP000693981">
    <property type="component" value="Unassembled WGS sequence"/>
</dbReference>
<feature type="region of interest" description="Disordered" evidence="1">
    <location>
        <begin position="1"/>
        <end position="41"/>
    </location>
</feature>
<keyword evidence="2" id="KW-1133">Transmembrane helix</keyword>
<keyword evidence="2" id="KW-0812">Transmembrane</keyword>
<keyword evidence="5" id="KW-1185">Reference proteome</keyword>